<evidence type="ECO:0000313" key="2">
    <source>
        <dbReference type="Proteomes" id="UP000031366"/>
    </source>
</evidence>
<protein>
    <submittedName>
        <fullName evidence="1">Uncharacterized protein</fullName>
    </submittedName>
</protein>
<organism evidence="1 2">
    <name type="scientific">Clostridium argentinense CDC 2741</name>
    <dbReference type="NCBI Taxonomy" id="1418104"/>
    <lineage>
        <taxon>Bacteria</taxon>
        <taxon>Bacillati</taxon>
        <taxon>Bacillota</taxon>
        <taxon>Clostridia</taxon>
        <taxon>Eubacteriales</taxon>
        <taxon>Clostridiaceae</taxon>
        <taxon>Clostridium</taxon>
    </lineage>
</organism>
<name>A0A0C1UAS6_9CLOT</name>
<sequence length="55" mass="6319">MVIVRNHKKSKMIKIKFRYGGKIMKRLMSIIKIILETFIIGGLVSGKELAKSIEE</sequence>
<accession>A0A0C1UAS6</accession>
<dbReference type="Proteomes" id="UP000031366">
    <property type="component" value="Unassembled WGS sequence"/>
</dbReference>
<dbReference type="EMBL" id="AYSO01000020">
    <property type="protein sequence ID" value="KIE44680.1"/>
    <property type="molecule type" value="Genomic_DNA"/>
</dbReference>
<comment type="caution">
    <text evidence="1">The sequence shown here is derived from an EMBL/GenBank/DDBJ whole genome shotgun (WGS) entry which is preliminary data.</text>
</comment>
<evidence type="ECO:0000313" key="1">
    <source>
        <dbReference type="EMBL" id="KIE44680.1"/>
    </source>
</evidence>
<proteinExistence type="predicted"/>
<keyword evidence="2" id="KW-1185">Reference proteome</keyword>
<gene>
    <name evidence="1" type="ORF">U732_555</name>
</gene>
<reference evidence="1 2" key="1">
    <citation type="journal article" date="2015" name="Infect. Genet. Evol.">
        <title>Genomic sequences of six botulinum neurotoxin-producing strains representing three clostridial species illustrate the mobility and diversity of botulinum neurotoxin genes.</title>
        <authorList>
            <person name="Smith T.J."/>
            <person name="Hill K.K."/>
            <person name="Xie G."/>
            <person name="Foley B.T."/>
            <person name="Williamson C.H."/>
            <person name="Foster J.T."/>
            <person name="Johnson S.L."/>
            <person name="Chertkov O."/>
            <person name="Teshima H."/>
            <person name="Gibbons H.S."/>
            <person name="Johnsky L.A."/>
            <person name="Karavis M.A."/>
            <person name="Smith L.A."/>
        </authorList>
    </citation>
    <scope>NUCLEOTIDE SEQUENCE [LARGE SCALE GENOMIC DNA]</scope>
    <source>
        <strain evidence="1 2">CDC 2741</strain>
    </source>
</reference>
<dbReference type="AlphaFoldDB" id="A0A0C1UAS6"/>